<feature type="region of interest" description="Disordered" evidence="1">
    <location>
        <begin position="1"/>
        <end position="44"/>
    </location>
</feature>
<evidence type="ECO:0000313" key="2">
    <source>
        <dbReference type="EMBL" id="CAA9218895.1"/>
    </source>
</evidence>
<feature type="region of interest" description="Disordered" evidence="1">
    <location>
        <begin position="66"/>
        <end position="113"/>
    </location>
</feature>
<feature type="non-terminal residue" evidence="2">
    <location>
        <position position="1"/>
    </location>
</feature>
<organism evidence="2">
    <name type="scientific">uncultured Acetobacteraceae bacterium</name>
    <dbReference type="NCBI Taxonomy" id="169975"/>
    <lineage>
        <taxon>Bacteria</taxon>
        <taxon>Pseudomonadati</taxon>
        <taxon>Pseudomonadota</taxon>
        <taxon>Alphaproteobacteria</taxon>
        <taxon>Acetobacterales</taxon>
        <taxon>Acetobacteraceae</taxon>
        <taxon>environmental samples</taxon>
    </lineage>
</organism>
<feature type="non-terminal residue" evidence="2">
    <location>
        <position position="153"/>
    </location>
</feature>
<protein>
    <submittedName>
        <fullName evidence="2">Exopolysaccharide biosynthesis protein YbjH</fullName>
    </submittedName>
</protein>
<accession>A0A6J4HAF0</accession>
<feature type="compositionally biased region" description="Low complexity" evidence="1">
    <location>
        <begin position="91"/>
        <end position="102"/>
    </location>
</feature>
<feature type="compositionally biased region" description="Basic residues" evidence="1">
    <location>
        <begin position="15"/>
        <end position="28"/>
    </location>
</feature>
<reference evidence="2" key="1">
    <citation type="submission" date="2020-02" db="EMBL/GenBank/DDBJ databases">
        <authorList>
            <person name="Meier V. D."/>
        </authorList>
    </citation>
    <scope>NUCLEOTIDE SEQUENCE</scope>
    <source>
        <strain evidence="2">AVDCRST_MAG04</strain>
    </source>
</reference>
<gene>
    <name evidence="2" type="ORF">AVDCRST_MAG04-525</name>
</gene>
<dbReference type="EMBL" id="CADCTL010000040">
    <property type="protein sequence ID" value="CAA9218895.1"/>
    <property type="molecule type" value="Genomic_DNA"/>
</dbReference>
<evidence type="ECO:0000256" key="1">
    <source>
        <dbReference type="SAM" id="MobiDB-lite"/>
    </source>
</evidence>
<sequence>GIASRAGRPRPGGRAARHGKRPRRRRAHRDAQRPLPAGRHGRGGRGLAAAAAFLVLVLPGFAFPGDHLSAHRPLGRDTRARHQQRPRLRPEAAPLAGERLAPGAGGRLAGRHRHRPLRRRVRCSLQAFLGRGRVARARLGPARHGRRHRQPAG</sequence>
<name>A0A6J4HAF0_9PROT</name>
<dbReference type="AlphaFoldDB" id="A0A6J4HAF0"/>
<proteinExistence type="predicted"/>